<dbReference type="AlphaFoldDB" id="A0A143PIW6"/>
<feature type="transmembrane region" description="Helical" evidence="1">
    <location>
        <begin position="89"/>
        <end position="108"/>
    </location>
</feature>
<keyword evidence="1" id="KW-1133">Transmembrane helix</keyword>
<dbReference type="EMBL" id="CP015136">
    <property type="protein sequence ID" value="AMY08507.1"/>
    <property type="molecule type" value="Genomic_DNA"/>
</dbReference>
<evidence type="ECO:0000313" key="2">
    <source>
        <dbReference type="EMBL" id="AMY08507.1"/>
    </source>
</evidence>
<dbReference type="KEGG" id="abac:LuPra_01708"/>
<reference evidence="3" key="2">
    <citation type="submission" date="2016-04" db="EMBL/GenBank/DDBJ databases">
        <title>First Complete Genome Sequence of a Subdivision 6 Acidobacterium.</title>
        <authorList>
            <person name="Huang S."/>
            <person name="Vieira S."/>
            <person name="Bunk B."/>
            <person name="Riedel T."/>
            <person name="Sproeer C."/>
            <person name="Overmann J."/>
        </authorList>
    </citation>
    <scope>NUCLEOTIDE SEQUENCE [LARGE SCALE GENOMIC DNA]</scope>
    <source>
        <strain evidence="3">DSM 100886 HEG_-6_39</strain>
    </source>
</reference>
<reference evidence="2 3" key="1">
    <citation type="journal article" date="2016" name="Genome Announc.">
        <title>First Complete Genome Sequence of a Subdivision 6 Acidobacterium Strain.</title>
        <authorList>
            <person name="Huang S."/>
            <person name="Vieira S."/>
            <person name="Bunk B."/>
            <person name="Riedel T."/>
            <person name="Sproer C."/>
            <person name="Overmann J."/>
        </authorList>
    </citation>
    <scope>NUCLEOTIDE SEQUENCE [LARGE SCALE GENOMIC DNA]</scope>
    <source>
        <strain evidence="3">DSM 100886 HEG_-6_39</strain>
    </source>
</reference>
<dbReference type="RefSeq" id="WP_110170345.1">
    <property type="nucleotide sequence ID" value="NZ_CP015136.1"/>
</dbReference>
<feature type="transmembrane region" description="Helical" evidence="1">
    <location>
        <begin position="23"/>
        <end position="44"/>
    </location>
</feature>
<evidence type="ECO:0000256" key="1">
    <source>
        <dbReference type="SAM" id="Phobius"/>
    </source>
</evidence>
<gene>
    <name evidence="2" type="ORF">LuPra_01708</name>
</gene>
<feature type="transmembrane region" description="Helical" evidence="1">
    <location>
        <begin position="128"/>
        <end position="150"/>
    </location>
</feature>
<keyword evidence="3" id="KW-1185">Reference proteome</keyword>
<keyword evidence="1" id="KW-0812">Transmembrane</keyword>
<organism evidence="2 3">
    <name type="scientific">Luteitalea pratensis</name>
    <dbReference type="NCBI Taxonomy" id="1855912"/>
    <lineage>
        <taxon>Bacteria</taxon>
        <taxon>Pseudomonadati</taxon>
        <taxon>Acidobacteriota</taxon>
        <taxon>Vicinamibacteria</taxon>
        <taxon>Vicinamibacterales</taxon>
        <taxon>Vicinamibacteraceae</taxon>
        <taxon>Luteitalea</taxon>
    </lineage>
</organism>
<sequence>MQVTTAVAVPTARTRNASVDHRFYVGSAIVALVVVVLAFLPGIIDPSSRRAPLTPLAVVHAAVFTGWLLLYLVQTVLASTGNLRVHRQLGVVGGVLAVAMILIGYRTTIEMVRRGFDLSGDLERLGPVIVQTSFQLWGLPVFGGFVIAAVLYRRRPDIHKRLMWLTIPGLIMAPVVHAIGHHGLPPVVAPLAQFSLLAANPVYDRIAHGRMHPVSLWGGVFLVVFGNILAAVVSPNPAWQRFVLWLAS</sequence>
<dbReference type="OrthoDB" id="112570at2"/>
<name>A0A143PIW6_LUTPR</name>
<feature type="transmembrane region" description="Helical" evidence="1">
    <location>
        <begin position="56"/>
        <end position="77"/>
    </location>
</feature>
<feature type="transmembrane region" description="Helical" evidence="1">
    <location>
        <begin position="215"/>
        <end position="234"/>
    </location>
</feature>
<accession>A0A143PIW6</accession>
<dbReference type="Proteomes" id="UP000076079">
    <property type="component" value="Chromosome"/>
</dbReference>
<evidence type="ECO:0000313" key="3">
    <source>
        <dbReference type="Proteomes" id="UP000076079"/>
    </source>
</evidence>
<protein>
    <submittedName>
        <fullName evidence="2">Uncharacterized protein</fullName>
    </submittedName>
</protein>
<keyword evidence="1" id="KW-0472">Membrane</keyword>
<proteinExistence type="predicted"/>